<dbReference type="InterPro" id="IPR032783">
    <property type="entry name" value="AraC_lig"/>
</dbReference>
<dbReference type="InterPro" id="IPR018062">
    <property type="entry name" value="HTH_AraC-typ_CS"/>
</dbReference>
<dbReference type="InterPro" id="IPR018060">
    <property type="entry name" value="HTH_AraC"/>
</dbReference>
<evidence type="ECO:0000256" key="2">
    <source>
        <dbReference type="ARBA" id="ARBA00023125"/>
    </source>
</evidence>
<dbReference type="InterPro" id="IPR050204">
    <property type="entry name" value="AraC_XylS_family_regulators"/>
</dbReference>
<dbReference type="Proteomes" id="UP000503505">
    <property type="component" value="Chromosome"/>
</dbReference>
<dbReference type="GO" id="GO:0043565">
    <property type="term" value="F:sequence-specific DNA binding"/>
    <property type="evidence" value="ECO:0007669"/>
    <property type="project" value="InterPro"/>
</dbReference>
<evidence type="ECO:0000313" key="6">
    <source>
        <dbReference type="Proteomes" id="UP000503505"/>
    </source>
</evidence>
<reference evidence="5 6" key="1">
    <citation type="submission" date="2019-09" db="EMBL/GenBank/DDBJ databases">
        <title>Non-baumannii Acinetobacter spp. carrying blaNDM-1 isolated in China.</title>
        <authorList>
            <person name="Cui C."/>
            <person name="Chen C."/>
            <person name="Sun J."/>
            <person name="Liu Y."/>
        </authorList>
    </citation>
    <scope>NUCLEOTIDE SEQUENCE [LARGE SCALE GENOMIC DNA]</scope>
    <source>
        <strain evidence="5 6">HZE23-1</strain>
    </source>
</reference>
<gene>
    <name evidence="5" type="ORF">FSC10_06990</name>
</gene>
<dbReference type="SUPFAM" id="SSF51182">
    <property type="entry name" value="RmlC-like cupins"/>
    <property type="match status" value="1"/>
</dbReference>
<evidence type="ECO:0000259" key="4">
    <source>
        <dbReference type="PROSITE" id="PS01124"/>
    </source>
</evidence>
<dbReference type="SMART" id="SM00342">
    <property type="entry name" value="HTH_ARAC"/>
    <property type="match status" value="1"/>
</dbReference>
<dbReference type="Pfam" id="PF12833">
    <property type="entry name" value="HTH_18"/>
    <property type="match status" value="1"/>
</dbReference>
<dbReference type="SUPFAM" id="SSF46689">
    <property type="entry name" value="Homeodomain-like"/>
    <property type="match status" value="2"/>
</dbReference>
<dbReference type="InterPro" id="IPR011051">
    <property type="entry name" value="RmlC_Cupin_sf"/>
</dbReference>
<dbReference type="EMBL" id="CP044463">
    <property type="protein sequence ID" value="QIC67126.1"/>
    <property type="molecule type" value="Genomic_DNA"/>
</dbReference>
<name>A0AAE6WVP0_9GAMM</name>
<dbReference type="PRINTS" id="PR00032">
    <property type="entry name" value="HTHARAC"/>
</dbReference>
<evidence type="ECO:0000256" key="1">
    <source>
        <dbReference type="ARBA" id="ARBA00023015"/>
    </source>
</evidence>
<proteinExistence type="predicted"/>
<keyword evidence="1" id="KW-0805">Transcription regulation</keyword>
<dbReference type="Pfam" id="PF12852">
    <property type="entry name" value="Cupin_6"/>
    <property type="match status" value="1"/>
</dbReference>
<keyword evidence="3" id="KW-0804">Transcription</keyword>
<dbReference type="PANTHER" id="PTHR46796">
    <property type="entry name" value="HTH-TYPE TRANSCRIPTIONAL ACTIVATOR RHAS-RELATED"/>
    <property type="match status" value="1"/>
</dbReference>
<dbReference type="Gene3D" id="1.10.10.60">
    <property type="entry name" value="Homeodomain-like"/>
    <property type="match status" value="2"/>
</dbReference>
<dbReference type="PROSITE" id="PS01124">
    <property type="entry name" value="HTH_ARAC_FAMILY_2"/>
    <property type="match status" value="1"/>
</dbReference>
<keyword evidence="2" id="KW-0238">DNA-binding</keyword>
<protein>
    <submittedName>
        <fullName evidence="5">AraC family transcriptional regulator</fullName>
    </submittedName>
</protein>
<feature type="domain" description="HTH araC/xylS-type" evidence="4">
    <location>
        <begin position="249"/>
        <end position="347"/>
    </location>
</feature>
<dbReference type="InterPro" id="IPR020449">
    <property type="entry name" value="Tscrpt_reg_AraC-type_HTH"/>
</dbReference>
<dbReference type="InterPro" id="IPR009057">
    <property type="entry name" value="Homeodomain-like_sf"/>
</dbReference>
<evidence type="ECO:0000313" key="5">
    <source>
        <dbReference type="EMBL" id="QIC67126.1"/>
    </source>
</evidence>
<dbReference type="AlphaFoldDB" id="A0AAE6WVP0"/>
<evidence type="ECO:0000256" key="3">
    <source>
        <dbReference type="ARBA" id="ARBA00023163"/>
    </source>
</evidence>
<dbReference type="GO" id="GO:0003700">
    <property type="term" value="F:DNA-binding transcription factor activity"/>
    <property type="evidence" value="ECO:0007669"/>
    <property type="project" value="InterPro"/>
</dbReference>
<sequence>MHSCQRPEKLCQRLCPDQPISDLNSHADLIKNTFLIQNRTRMDALSKIFDDIHLAKSEYIYLNVHHPYRLLYRHEPSMLAYVILHGQAQLSFEDSDHVIVLQQGDLILLPSAKAHQLHCPNDQELTQSSPINSFFASHSQQSIDFGQVQPQRNFILAIRSKMDIQMARPLITSLPDYLHIQHILSDSAPEWLQIGLQFLALETQNTRPGRDRILDHLVSILLIECVRDYILNARHASSWLNALSHPELSSALAVIHGQPEQSWTVESLAEQCHMSRSKFAQLFTQVVGEPPLAYLQQHRMRLAARYLRDGLMTVQQIAHRVGYSSETAFSQSFKKQFELTPSQYRQQHQGQQ</sequence>
<dbReference type="PANTHER" id="PTHR46796:SF7">
    <property type="entry name" value="ARAC FAMILY TRANSCRIPTIONAL REGULATOR"/>
    <property type="match status" value="1"/>
</dbReference>
<organism evidence="5 6">
    <name type="scientific">Acinetobacter schindleri</name>
    <dbReference type="NCBI Taxonomy" id="108981"/>
    <lineage>
        <taxon>Bacteria</taxon>
        <taxon>Pseudomonadati</taxon>
        <taxon>Pseudomonadota</taxon>
        <taxon>Gammaproteobacteria</taxon>
        <taxon>Moraxellales</taxon>
        <taxon>Moraxellaceae</taxon>
        <taxon>Acinetobacter</taxon>
    </lineage>
</organism>
<accession>A0AAE6WVP0</accession>
<dbReference type="PROSITE" id="PS00041">
    <property type="entry name" value="HTH_ARAC_FAMILY_1"/>
    <property type="match status" value="1"/>
</dbReference>